<protein>
    <submittedName>
        <fullName evidence="1">Uncharacterized protein</fullName>
    </submittedName>
</protein>
<evidence type="ECO:0000313" key="1">
    <source>
        <dbReference type="EMBL" id="EFE22936.1"/>
    </source>
</evidence>
<comment type="caution">
    <text evidence="1">The sequence shown here is derived from an EMBL/GenBank/DDBJ whole genome shotgun (WGS) entry which is preliminary data.</text>
</comment>
<proteinExistence type="predicted"/>
<name>D4F5L4_EDWTA</name>
<dbReference type="EMBL" id="ADGK01000153">
    <property type="protein sequence ID" value="EFE22936.1"/>
    <property type="molecule type" value="Genomic_DNA"/>
</dbReference>
<gene>
    <name evidence="1" type="ORF">EDWATA_02042</name>
</gene>
<reference evidence="1 2" key="1">
    <citation type="submission" date="2010-02" db="EMBL/GenBank/DDBJ databases">
        <authorList>
            <person name="Weinstock G."/>
            <person name="Sodergren E."/>
            <person name="Clifton S."/>
            <person name="Fulton L."/>
            <person name="Fulton B."/>
            <person name="Courtney L."/>
            <person name="Fronick C."/>
            <person name="Harrison M."/>
            <person name="Strong C."/>
            <person name="Farmer C."/>
            <person name="Delahaunty K."/>
            <person name="Markovic C."/>
            <person name="Hall O."/>
            <person name="Minx P."/>
            <person name="Tomlinson C."/>
            <person name="Mitreva M."/>
            <person name="Nelson J."/>
            <person name="Hou S."/>
            <person name="Wollam A."/>
            <person name="Pepin K.H."/>
            <person name="Johnson M."/>
            <person name="Bhonagiri V."/>
            <person name="Zhang X."/>
            <person name="Suruliraj S."/>
            <person name="Warren W."/>
            <person name="Chinwalla A."/>
            <person name="Mardis E.R."/>
            <person name="Wilson R.K."/>
        </authorList>
    </citation>
    <scope>NUCLEOTIDE SEQUENCE [LARGE SCALE GENOMIC DNA]</scope>
    <source>
        <strain evidence="1 2">ATCC 23685</strain>
    </source>
</reference>
<evidence type="ECO:0000313" key="2">
    <source>
        <dbReference type="Proteomes" id="UP000003692"/>
    </source>
</evidence>
<dbReference type="Proteomes" id="UP000003692">
    <property type="component" value="Unassembled WGS sequence"/>
</dbReference>
<accession>D4F5L4</accession>
<organism evidence="1 2">
    <name type="scientific">Edwardsiella tarda ATCC 23685</name>
    <dbReference type="NCBI Taxonomy" id="500638"/>
    <lineage>
        <taxon>Bacteria</taxon>
        <taxon>Pseudomonadati</taxon>
        <taxon>Pseudomonadota</taxon>
        <taxon>Gammaproteobacteria</taxon>
        <taxon>Enterobacterales</taxon>
        <taxon>Hafniaceae</taxon>
        <taxon>Edwardsiella</taxon>
    </lineage>
</organism>
<dbReference type="AlphaFoldDB" id="D4F5L4"/>
<sequence>MLDCLDVCPAIQHTFPHLFNSLLSNFLPPIPNKDGEVNRYCISAFPFFNYSIESQLV</sequence>
<dbReference type="HOGENOM" id="CLU_2989429_0_0_6"/>